<dbReference type="GO" id="GO:0034451">
    <property type="term" value="C:centriolar satellite"/>
    <property type="evidence" value="ECO:0007669"/>
    <property type="project" value="UniProtKB-SubCell"/>
</dbReference>
<evidence type="ECO:0000256" key="2">
    <source>
        <dbReference type="ARBA" id="ARBA00004607"/>
    </source>
</evidence>
<sequence length="597" mass="69115">MNAKEKMEPLSIPATPRTEFLADEQCFMSKYISELGFSSAESAFSPAHFTDSLELQGNFHELDNIVCWSDNVDHCISYLNKELVVLGFPALYKDDGSGDGIEHGFDILELVNGACRLLNLYQSASAKLGDMETEKMRRDEELDYLREQQGKLKERVEVLEREIAIVQNKEQQLQNKNKHVNDMLKEEKEEQITKLLSSLANQKNQHGHEMKRKEQELLRLKDKMSQILTNKTDKRGTIEILNALPRMDGKRATWKTGRSLGRKEEELYRIQLAKQEQREEGLAFENAKLKQLLNEVTQDLEEMLATDGGSARGTEQSCPYKSFQEQWGRLRNTIKAVHNQALSCQMSEGDGPNHVVIVTDHDKEIMKLKKEIEESRGLIALQQQCFQEQLMSAANSELPAHLKGSYFLEEQQRLQEERELFEEQKQMFEVERKNFTEAAIRLGWERKQFKEQKAQFLKQEFLKSLPKLDRRNTNWRLSAPLPLGEEQDCEESPRVKKWGRPICTPYPKFLITPCRTPTDLFRRKQLSCKTSSPEIGKEQILSDNWPNSPQQLKRRETYQPINSSKEGKSTNAACQTEIAVKDDLQNDSLDRFLNSFF</sequence>
<dbReference type="PANTHER" id="PTHR46507">
    <property type="entry name" value="AFADIN- AND ALPHA-ACTININ-BINDING PROTEIN"/>
    <property type="match status" value="1"/>
</dbReference>
<keyword evidence="7 9" id="KW-0175">Coiled coil</keyword>
<name>A0A6P9D3W8_PANGU</name>
<gene>
    <name evidence="12" type="primary">LOC117675602</name>
</gene>
<dbReference type="Proteomes" id="UP001652622">
    <property type="component" value="Unplaced"/>
</dbReference>
<evidence type="ECO:0000256" key="4">
    <source>
        <dbReference type="ARBA" id="ARBA00022490"/>
    </source>
</evidence>
<dbReference type="GeneID" id="117675602"/>
<dbReference type="RefSeq" id="XP_034290317.1">
    <property type="nucleotide sequence ID" value="XM_034434426.2"/>
</dbReference>
<dbReference type="Pfam" id="PF11559">
    <property type="entry name" value="ADIP"/>
    <property type="match status" value="1"/>
</dbReference>
<feature type="region of interest" description="Disordered" evidence="10">
    <location>
        <begin position="532"/>
        <end position="554"/>
    </location>
</feature>
<comment type="similarity">
    <text evidence="3">Belongs to the ADIP family.</text>
</comment>
<evidence type="ECO:0000256" key="10">
    <source>
        <dbReference type="SAM" id="MobiDB-lite"/>
    </source>
</evidence>
<dbReference type="GO" id="GO:0007155">
    <property type="term" value="P:cell adhesion"/>
    <property type="evidence" value="ECO:0007669"/>
    <property type="project" value="UniProtKB-KW"/>
</dbReference>
<keyword evidence="11" id="KW-1185">Reference proteome</keyword>
<dbReference type="GO" id="GO:0005912">
    <property type="term" value="C:adherens junction"/>
    <property type="evidence" value="ECO:0007669"/>
    <property type="project" value="UniProtKB-SubCell"/>
</dbReference>
<dbReference type="InterPro" id="IPR021622">
    <property type="entry name" value="Afadin/alpha-actinin-bd"/>
</dbReference>
<evidence type="ECO:0000256" key="5">
    <source>
        <dbReference type="ARBA" id="ARBA00022889"/>
    </source>
</evidence>
<evidence type="ECO:0000256" key="9">
    <source>
        <dbReference type="SAM" id="Coils"/>
    </source>
</evidence>
<proteinExistence type="inferred from homology"/>
<evidence type="ECO:0000256" key="1">
    <source>
        <dbReference type="ARBA" id="ARBA00004536"/>
    </source>
</evidence>
<dbReference type="AlphaFoldDB" id="A0A6P9D3W8"/>
<dbReference type="InterPro" id="IPR052300">
    <property type="entry name" value="Adhesion_Centrosome_assoc"/>
</dbReference>
<comment type="subcellular location">
    <subcellularLocation>
        <location evidence="1">Cell junction</location>
        <location evidence="1">Adherens junction</location>
    </subcellularLocation>
    <subcellularLocation>
        <location evidence="2">Cytoplasm</location>
        <location evidence="2">Cytoskeleton</location>
        <location evidence="2">Microtubule organizing center</location>
        <location evidence="2">Centrosome</location>
        <location evidence="2">Centriolar satellite</location>
    </subcellularLocation>
</comment>
<reference evidence="12" key="1">
    <citation type="submission" date="2025-08" db="UniProtKB">
        <authorList>
            <consortium name="RefSeq"/>
        </authorList>
    </citation>
    <scope>IDENTIFICATION</scope>
    <source>
        <tissue evidence="12">Blood</tissue>
    </source>
</reference>
<dbReference type="GO" id="GO:0036064">
    <property type="term" value="C:ciliary basal body"/>
    <property type="evidence" value="ECO:0007669"/>
    <property type="project" value="TreeGrafter"/>
</dbReference>
<dbReference type="OMA" id="DRRNTKW"/>
<dbReference type="GO" id="GO:0035735">
    <property type="term" value="P:intraciliary transport involved in cilium assembly"/>
    <property type="evidence" value="ECO:0007669"/>
    <property type="project" value="TreeGrafter"/>
</dbReference>
<dbReference type="PANTHER" id="PTHR46507:SF5">
    <property type="entry name" value="AFADIN- AND ALPHA-ACTININ-BINDING PROTEIN-LIKE"/>
    <property type="match status" value="1"/>
</dbReference>
<keyword evidence="4" id="KW-0963">Cytoplasm</keyword>
<evidence type="ECO:0000256" key="8">
    <source>
        <dbReference type="ARBA" id="ARBA00023212"/>
    </source>
</evidence>
<evidence type="ECO:0000256" key="3">
    <source>
        <dbReference type="ARBA" id="ARBA00009291"/>
    </source>
</evidence>
<protein>
    <submittedName>
        <fullName evidence="12">Afadin- and alpha-actinin-binding protein A-like isoform X1</fullName>
    </submittedName>
</protein>
<feature type="coiled-coil region" evidence="9">
    <location>
        <begin position="142"/>
        <end position="230"/>
    </location>
</feature>
<evidence type="ECO:0000313" key="12">
    <source>
        <dbReference type="RefSeq" id="XP_034290317.1"/>
    </source>
</evidence>
<keyword evidence="8" id="KW-0206">Cytoskeleton</keyword>
<evidence type="ECO:0000256" key="6">
    <source>
        <dbReference type="ARBA" id="ARBA00022949"/>
    </source>
</evidence>
<dbReference type="KEGG" id="pgut:117675602"/>
<organism evidence="11 12">
    <name type="scientific">Pantherophis guttatus</name>
    <name type="common">Corn snake</name>
    <name type="synonym">Elaphe guttata</name>
    <dbReference type="NCBI Taxonomy" id="94885"/>
    <lineage>
        <taxon>Eukaryota</taxon>
        <taxon>Metazoa</taxon>
        <taxon>Chordata</taxon>
        <taxon>Craniata</taxon>
        <taxon>Vertebrata</taxon>
        <taxon>Euteleostomi</taxon>
        <taxon>Lepidosauria</taxon>
        <taxon>Squamata</taxon>
        <taxon>Bifurcata</taxon>
        <taxon>Unidentata</taxon>
        <taxon>Episquamata</taxon>
        <taxon>Toxicofera</taxon>
        <taxon>Serpentes</taxon>
        <taxon>Colubroidea</taxon>
        <taxon>Colubridae</taxon>
        <taxon>Colubrinae</taxon>
        <taxon>Pantherophis</taxon>
    </lineage>
</organism>
<evidence type="ECO:0000313" key="11">
    <source>
        <dbReference type="Proteomes" id="UP001652622"/>
    </source>
</evidence>
<dbReference type="InParanoid" id="A0A6P9D3W8"/>
<feature type="compositionally biased region" description="Polar residues" evidence="10">
    <location>
        <begin position="541"/>
        <end position="551"/>
    </location>
</feature>
<keyword evidence="6" id="KW-0965">Cell junction</keyword>
<evidence type="ECO:0000256" key="7">
    <source>
        <dbReference type="ARBA" id="ARBA00023054"/>
    </source>
</evidence>
<keyword evidence="5" id="KW-0130">Cell adhesion</keyword>
<accession>A0A6P9D3W8</accession>